<dbReference type="InterPro" id="IPR039896">
    <property type="entry name" value="Red-like"/>
</dbReference>
<feature type="region of interest" description="Disordered" evidence="3">
    <location>
        <begin position="395"/>
        <end position="529"/>
    </location>
</feature>
<feature type="compositionally biased region" description="Basic and acidic residues" evidence="3">
    <location>
        <begin position="84"/>
        <end position="106"/>
    </location>
</feature>
<feature type="compositionally biased region" description="Acidic residues" evidence="3">
    <location>
        <begin position="477"/>
        <end position="487"/>
    </location>
</feature>
<proteinExistence type="predicted"/>
<keyword evidence="6" id="KW-1185">Reference proteome</keyword>
<evidence type="ECO:0000313" key="6">
    <source>
        <dbReference type="Proteomes" id="UP000198341"/>
    </source>
</evidence>
<feature type="compositionally biased region" description="Acidic residues" evidence="3">
    <location>
        <begin position="209"/>
        <end position="228"/>
    </location>
</feature>
<feature type="compositionally biased region" description="Polar residues" evidence="3">
    <location>
        <begin position="350"/>
        <end position="360"/>
    </location>
</feature>
<dbReference type="RefSeq" id="XP_007513931.1">
    <property type="nucleotide sequence ID" value="XM_007513869.1"/>
</dbReference>
<protein>
    <recommendedName>
        <fullName evidence="4">RED-like N-terminal domain-containing protein</fullName>
    </recommendedName>
</protein>
<feature type="compositionally biased region" description="Basic and acidic residues" evidence="3">
    <location>
        <begin position="511"/>
        <end position="524"/>
    </location>
</feature>
<keyword evidence="2" id="KW-0539">Nucleus</keyword>
<evidence type="ECO:0000256" key="1">
    <source>
        <dbReference type="ARBA" id="ARBA00004123"/>
    </source>
</evidence>
<dbReference type="InterPro" id="IPR012916">
    <property type="entry name" value="RED_N"/>
</dbReference>
<evidence type="ECO:0000259" key="4">
    <source>
        <dbReference type="Pfam" id="PF07808"/>
    </source>
</evidence>
<dbReference type="AlphaFoldDB" id="K8F1G2"/>
<feature type="domain" description="RED-like N-terminal" evidence="4">
    <location>
        <begin position="72"/>
        <end position="261"/>
    </location>
</feature>
<dbReference type="eggNOG" id="KOG2498">
    <property type="taxonomic scope" value="Eukaryota"/>
</dbReference>
<dbReference type="Pfam" id="PF07808">
    <property type="entry name" value="RED_N"/>
    <property type="match status" value="1"/>
</dbReference>
<feature type="compositionally biased region" description="Basic and acidic residues" evidence="3">
    <location>
        <begin position="488"/>
        <end position="503"/>
    </location>
</feature>
<evidence type="ECO:0000256" key="3">
    <source>
        <dbReference type="SAM" id="MobiDB-lite"/>
    </source>
</evidence>
<sequence>MEATTTTDDDAPGKKQTTATPKSNADFRNFLLSNGRNDEEKNFAKNTTTTRTTKEEKDLPDVGAFPNRKKKKKKKANQLQETTTKTRRDENNTHRYRDRAKERREMEEEDQDDDDGDEGRRADNQRDKSNTFATTTTRGGVFEHAFEDEDRLTTKTTTINTNSKRLMDIEKSKYMGGDEKTTHKVKGLDFALLRKKREELFEMKKENIEEGDDDEEEEEVVVDDEDDANNNNPSSSVYSSLYDAKSNLGRILVSKIETAQKRNKDALTKRTKIPPLSGVSYLYDVNSRTREVTRTIEMETKPRADIEEERKARRREFAKISKDEEKILRAVAKAIREPRGTKEEEKKNSHNIATDNSNASAEGKKIDTNNAAADSDSEDIFADVGKDYDAIAELKKEEEQNGKKEATTTAAKKESRTKLFDGEALLEEFETGPRKADENIKKMDEAYERKRLEERAEMDDDAYGEYYPGFDAGFGGEIDDDDDDGDTDRDKDKDKDTGEEEKGKKGKKKKELTEAQKMKQKENEAYQAMQKHMKEKYSDKYDAAFGVVKKKEDNENNEAEDTKTEEEKEGVAGGKRAKRLKI</sequence>
<name>K8F1G2_9CHLO</name>
<feature type="compositionally biased region" description="Acidic residues" evidence="3">
    <location>
        <begin position="107"/>
        <end position="117"/>
    </location>
</feature>
<feature type="compositionally biased region" description="Basic and acidic residues" evidence="3">
    <location>
        <begin position="549"/>
        <end position="570"/>
    </location>
</feature>
<feature type="region of interest" description="Disordered" evidence="3">
    <location>
        <begin position="548"/>
        <end position="582"/>
    </location>
</feature>
<dbReference type="EMBL" id="FO082276">
    <property type="protein sequence ID" value="CCO15368.1"/>
    <property type="molecule type" value="Genomic_DNA"/>
</dbReference>
<reference evidence="5 6" key="1">
    <citation type="submission" date="2011-10" db="EMBL/GenBank/DDBJ databases">
        <authorList>
            <person name="Genoscope - CEA"/>
        </authorList>
    </citation>
    <scope>NUCLEOTIDE SEQUENCE [LARGE SCALE GENOMIC DNA]</scope>
    <source>
        <strain evidence="5 6">RCC 1105</strain>
    </source>
</reference>
<comment type="subcellular location">
    <subcellularLocation>
        <location evidence="1">Nucleus</location>
    </subcellularLocation>
</comment>
<feature type="compositionally biased region" description="Low complexity" evidence="3">
    <location>
        <begin position="229"/>
        <end position="240"/>
    </location>
</feature>
<feature type="region of interest" description="Disordered" evidence="3">
    <location>
        <begin position="335"/>
        <end position="380"/>
    </location>
</feature>
<gene>
    <name evidence="5" type="ORF">Bathy03g01570</name>
</gene>
<dbReference type="GO" id="GO:0005634">
    <property type="term" value="C:nucleus"/>
    <property type="evidence" value="ECO:0007669"/>
    <property type="project" value="UniProtKB-SubCell"/>
</dbReference>
<feature type="region of interest" description="Disordered" evidence="3">
    <location>
        <begin position="204"/>
        <end position="240"/>
    </location>
</feature>
<dbReference type="OrthoDB" id="3366823at2759"/>
<organism evidence="5 6">
    <name type="scientific">Bathycoccus prasinos</name>
    <dbReference type="NCBI Taxonomy" id="41875"/>
    <lineage>
        <taxon>Eukaryota</taxon>
        <taxon>Viridiplantae</taxon>
        <taxon>Chlorophyta</taxon>
        <taxon>Mamiellophyceae</taxon>
        <taxon>Mamiellales</taxon>
        <taxon>Bathycoccaceae</taxon>
        <taxon>Bathycoccus</taxon>
    </lineage>
</organism>
<evidence type="ECO:0000256" key="2">
    <source>
        <dbReference type="ARBA" id="ARBA00023242"/>
    </source>
</evidence>
<feature type="compositionally biased region" description="Basic residues" evidence="3">
    <location>
        <begin position="67"/>
        <end position="76"/>
    </location>
</feature>
<feature type="compositionally biased region" description="Basic and acidic residues" evidence="3">
    <location>
        <begin position="335"/>
        <end position="348"/>
    </location>
</feature>
<dbReference type="GeneID" id="19016695"/>
<dbReference type="STRING" id="41875.K8F1G2"/>
<feature type="compositionally biased region" description="Basic and acidic residues" evidence="3">
    <location>
        <begin position="431"/>
        <end position="455"/>
    </location>
</feature>
<dbReference type="Proteomes" id="UP000198341">
    <property type="component" value="Chromosome 3"/>
</dbReference>
<dbReference type="PANTHER" id="PTHR12765">
    <property type="entry name" value="RED PROTEIN IK FACTOR CYTOKINE IK"/>
    <property type="match status" value="1"/>
</dbReference>
<feature type="compositionally biased region" description="Basic and acidic residues" evidence="3">
    <location>
        <begin position="395"/>
        <end position="421"/>
    </location>
</feature>
<evidence type="ECO:0000313" key="5">
    <source>
        <dbReference type="EMBL" id="CCO15368.1"/>
    </source>
</evidence>
<accession>K8F1G2</accession>
<dbReference type="KEGG" id="bpg:Bathy03g01570"/>
<feature type="region of interest" description="Disordered" evidence="3">
    <location>
        <begin position="1"/>
        <end position="145"/>
    </location>
</feature>
<feature type="compositionally biased region" description="Basic and acidic residues" evidence="3">
    <location>
        <begin position="118"/>
        <end position="129"/>
    </location>
</feature>